<dbReference type="Pfam" id="PF17900">
    <property type="entry name" value="Peptidase_M1_N"/>
    <property type="match status" value="1"/>
</dbReference>
<dbReference type="InterPro" id="IPR027268">
    <property type="entry name" value="Peptidase_M4/M1_CTD_sf"/>
</dbReference>
<keyword evidence="9" id="KW-0378">Hydrolase</keyword>
<dbReference type="Pfam" id="PF01433">
    <property type="entry name" value="Peptidase_M1"/>
    <property type="match status" value="1"/>
</dbReference>
<evidence type="ECO:0000256" key="7">
    <source>
        <dbReference type="ARBA" id="ARBA00022670"/>
    </source>
</evidence>
<sequence>MNLIQRGIALIFCLLPVSVPAQSYNYNDPLLDVQHYRFELQLTDTSNLIRGTAFIDIRLNRDAKELTLDLIDMKSDGKGMKVEAVALNGTETGFQQKADRIICTTNQLLKSNTTCQLMIRYQGVPADGLIISTNKYNKRTFFADNWPNRARHWLPVNDHPSDKATVEFVVTAPDHYQVISNGIQTEETNIGNGYTITHYKENVAIPTKVMVIGVAGFAVGYAGSSGCVEVSSWVFPEEKEKGFYDYAQAVDILPFYISNVAKYPFNKLANVQSKTIFGGMENAGCIFYHENSVNGQRKEEALISHEIAHQWFGNSVTEKHWSHLWLSEGFATYLTNCYLEQKYGTDTLHKLLKDQRNTVSRYSLKEPGRPVVDSLEQQYMNLLNANSYQKGAWFLHMLRRKIGDADFWKSLAGYYASFEGKNATTQDFRRSCENASGLNLEAFFNQWLYLPGQPELEISYQLQKGNEVAVVVKQAQKELFDFPLEIEFIGDGSRIRKTFIIREREEKIQVRLQFRMSGIQVDPDTNVLATWKVKSVK</sequence>
<keyword evidence="10" id="KW-0862">Zinc</keyword>
<feature type="domain" description="Peptidase M1 membrane alanine aminopeptidase" evidence="13">
    <location>
        <begin position="261"/>
        <end position="447"/>
    </location>
</feature>
<evidence type="ECO:0000256" key="8">
    <source>
        <dbReference type="ARBA" id="ARBA00022723"/>
    </source>
</evidence>
<evidence type="ECO:0000256" key="6">
    <source>
        <dbReference type="ARBA" id="ARBA00022438"/>
    </source>
</evidence>
<dbReference type="EMBL" id="JSVC01000027">
    <property type="protein sequence ID" value="KIC92824.1"/>
    <property type="molecule type" value="Genomic_DNA"/>
</dbReference>
<dbReference type="SUPFAM" id="SSF63737">
    <property type="entry name" value="Leukotriene A4 hydrolase N-terminal domain"/>
    <property type="match status" value="1"/>
</dbReference>
<dbReference type="AlphaFoldDB" id="A0A0C1IQS2"/>
<evidence type="ECO:0000256" key="4">
    <source>
        <dbReference type="ARBA" id="ARBA00012564"/>
    </source>
</evidence>
<keyword evidence="8" id="KW-0479">Metal-binding</keyword>
<dbReference type="InterPro" id="IPR045357">
    <property type="entry name" value="Aminopeptidase_N-like_N"/>
</dbReference>
<keyword evidence="16" id="KW-1185">Reference proteome</keyword>
<evidence type="ECO:0000256" key="3">
    <source>
        <dbReference type="ARBA" id="ARBA00010136"/>
    </source>
</evidence>
<dbReference type="CDD" id="cd09603">
    <property type="entry name" value="M1_APN_like"/>
    <property type="match status" value="1"/>
</dbReference>
<dbReference type="Proteomes" id="UP000031408">
    <property type="component" value="Unassembled WGS sequence"/>
</dbReference>
<protein>
    <recommendedName>
        <fullName evidence="5">Aminopeptidase N</fullName>
        <ecNumber evidence="4">3.4.11.2</ecNumber>
    </recommendedName>
</protein>
<keyword evidence="12" id="KW-0732">Signal</keyword>
<dbReference type="GO" id="GO:0005737">
    <property type="term" value="C:cytoplasm"/>
    <property type="evidence" value="ECO:0007669"/>
    <property type="project" value="TreeGrafter"/>
</dbReference>
<dbReference type="Gene3D" id="1.10.390.10">
    <property type="entry name" value="Neutral Protease Domain 2"/>
    <property type="match status" value="1"/>
</dbReference>
<dbReference type="PANTHER" id="PTHR11533:SF174">
    <property type="entry name" value="PUROMYCIN-SENSITIVE AMINOPEPTIDASE-RELATED"/>
    <property type="match status" value="1"/>
</dbReference>
<dbReference type="STRING" id="1349421.OI18_20585"/>
<feature type="domain" description="Aminopeptidase N-like N-terminal" evidence="14">
    <location>
        <begin position="34"/>
        <end position="207"/>
    </location>
</feature>
<dbReference type="InterPro" id="IPR042097">
    <property type="entry name" value="Aminopeptidase_N-like_N_sf"/>
</dbReference>
<dbReference type="GO" id="GO:0042277">
    <property type="term" value="F:peptide binding"/>
    <property type="evidence" value="ECO:0007669"/>
    <property type="project" value="TreeGrafter"/>
</dbReference>
<accession>A0A0C1IQS2</accession>
<organism evidence="15 16">
    <name type="scientific">Flavihumibacter solisilvae</name>
    <dbReference type="NCBI Taxonomy" id="1349421"/>
    <lineage>
        <taxon>Bacteria</taxon>
        <taxon>Pseudomonadati</taxon>
        <taxon>Bacteroidota</taxon>
        <taxon>Chitinophagia</taxon>
        <taxon>Chitinophagales</taxon>
        <taxon>Chitinophagaceae</taxon>
        <taxon>Flavihumibacter</taxon>
    </lineage>
</organism>
<dbReference type="GO" id="GO:0008270">
    <property type="term" value="F:zinc ion binding"/>
    <property type="evidence" value="ECO:0007669"/>
    <property type="project" value="InterPro"/>
</dbReference>
<evidence type="ECO:0000256" key="11">
    <source>
        <dbReference type="ARBA" id="ARBA00023049"/>
    </source>
</evidence>
<evidence type="ECO:0000256" key="5">
    <source>
        <dbReference type="ARBA" id="ARBA00015611"/>
    </source>
</evidence>
<evidence type="ECO:0000256" key="2">
    <source>
        <dbReference type="ARBA" id="ARBA00001947"/>
    </source>
</evidence>
<evidence type="ECO:0000259" key="14">
    <source>
        <dbReference type="Pfam" id="PF17900"/>
    </source>
</evidence>
<dbReference type="PANTHER" id="PTHR11533">
    <property type="entry name" value="PROTEASE M1 ZINC METALLOPROTEASE"/>
    <property type="match status" value="1"/>
</dbReference>
<dbReference type="GO" id="GO:0005615">
    <property type="term" value="C:extracellular space"/>
    <property type="evidence" value="ECO:0007669"/>
    <property type="project" value="TreeGrafter"/>
</dbReference>
<feature type="signal peptide" evidence="12">
    <location>
        <begin position="1"/>
        <end position="23"/>
    </location>
</feature>
<comment type="similarity">
    <text evidence="3">Belongs to the peptidase M1 family.</text>
</comment>
<comment type="cofactor">
    <cofactor evidence="2">
        <name>Zn(2+)</name>
        <dbReference type="ChEBI" id="CHEBI:29105"/>
    </cofactor>
</comment>
<reference evidence="15 16" key="1">
    <citation type="submission" date="2014-11" db="EMBL/GenBank/DDBJ databases">
        <title>Genome sequence of Flavihumibacter solisilvae 3-3.</title>
        <authorList>
            <person name="Zhou G."/>
            <person name="Li M."/>
            <person name="Wang G."/>
        </authorList>
    </citation>
    <scope>NUCLEOTIDE SEQUENCE [LARGE SCALE GENOMIC DNA]</scope>
    <source>
        <strain evidence="15 16">3-3</strain>
    </source>
</reference>
<comment type="catalytic activity">
    <reaction evidence="1">
        <text>Release of an N-terminal amino acid, Xaa-|-Yaa- from a peptide, amide or arylamide. Xaa is preferably Ala, but may be most amino acids including Pro (slow action). When a terminal hydrophobic residue is followed by a prolyl residue, the two may be released as an intact Xaa-Pro dipeptide.</text>
        <dbReference type="EC" id="3.4.11.2"/>
    </reaction>
</comment>
<dbReference type="GO" id="GO:0006508">
    <property type="term" value="P:proteolysis"/>
    <property type="evidence" value="ECO:0007669"/>
    <property type="project" value="UniProtKB-KW"/>
</dbReference>
<comment type="caution">
    <text evidence="15">The sequence shown here is derived from an EMBL/GenBank/DDBJ whole genome shotgun (WGS) entry which is preliminary data.</text>
</comment>
<dbReference type="OrthoDB" id="100605at2"/>
<evidence type="ECO:0000256" key="12">
    <source>
        <dbReference type="SAM" id="SignalP"/>
    </source>
</evidence>
<evidence type="ECO:0000256" key="1">
    <source>
        <dbReference type="ARBA" id="ARBA00000098"/>
    </source>
</evidence>
<dbReference type="EC" id="3.4.11.2" evidence="4"/>
<name>A0A0C1IQS2_9BACT</name>
<dbReference type="InterPro" id="IPR050344">
    <property type="entry name" value="Peptidase_M1_aminopeptidases"/>
</dbReference>
<dbReference type="GO" id="GO:0043171">
    <property type="term" value="P:peptide catabolic process"/>
    <property type="evidence" value="ECO:0007669"/>
    <property type="project" value="TreeGrafter"/>
</dbReference>
<dbReference type="SUPFAM" id="SSF55486">
    <property type="entry name" value="Metalloproteases ('zincins'), catalytic domain"/>
    <property type="match status" value="1"/>
</dbReference>
<keyword evidence="7" id="KW-0645">Protease</keyword>
<dbReference type="Gene3D" id="2.60.40.1730">
    <property type="entry name" value="tricorn interacting facor f3 domain"/>
    <property type="match status" value="1"/>
</dbReference>
<dbReference type="GO" id="GO:0016020">
    <property type="term" value="C:membrane"/>
    <property type="evidence" value="ECO:0007669"/>
    <property type="project" value="TreeGrafter"/>
</dbReference>
<keyword evidence="11" id="KW-0482">Metalloprotease</keyword>
<dbReference type="InterPro" id="IPR001930">
    <property type="entry name" value="Peptidase_M1"/>
</dbReference>
<dbReference type="PRINTS" id="PR00756">
    <property type="entry name" value="ALADIPTASE"/>
</dbReference>
<evidence type="ECO:0000256" key="10">
    <source>
        <dbReference type="ARBA" id="ARBA00022833"/>
    </source>
</evidence>
<dbReference type="RefSeq" id="WP_039143467.1">
    <property type="nucleotide sequence ID" value="NZ_JSVC01000027.1"/>
</dbReference>
<evidence type="ECO:0000313" key="16">
    <source>
        <dbReference type="Proteomes" id="UP000031408"/>
    </source>
</evidence>
<gene>
    <name evidence="15" type="ORF">OI18_20585</name>
</gene>
<evidence type="ECO:0000313" key="15">
    <source>
        <dbReference type="EMBL" id="KIC92824.1"/>
    </source>
</evidence>
<dbReference type="GO" id="GO:0070006">
    <property type="term" value="F:metalloaminopeptidase activity"/>
    <property type="evidence" value="ECO:0007669"/>
    <property type="project" value="TreeGrafter"/>
</dbReference>
<feature type="chain" id="PRO_5002147456" description="Aminopeptidase N" evidence="12">
    <location>
        <begin position="24"/>
        <end position="537"/>
    </location>
</feature>
<keyword evidence="6" id="KW-0031">Aminopeptidase</keyword>
<proteinExistence type="inferred from homology"/>
<evidence type="ECO:0000259" key="13">
    <source>
        <dbReference type="Pfam" id="PF01433"/>
    </source>
</evidence>
<dbReference type="GO" id="GO:0016285">
    <property type="term" value="F:alanyl aminopeptidase activity"/>
    <property type="evidence" value="ECO:0007669"/>
    <property type="project" value="UniProtKB-EC"/>
</dbReference>
<evidence type="ECO:0000256" key="9">
    <source>
        <dbReference type="ARBA" id="ARBA00022801"/>
    </source>
</evidence>
<dbReference type="InterPro" id="IPR014782">
    <property type="entry name" value="Peptidase_M1_dom"/>
</dbReference>